<evidence type="ECO:0000313" key="3">
    <source>
        <dbReference type="EMBL" id="NMH98697.1"/>
    </source>
</evidence>
<feature type="domain" description="Peptidase S9 prolyl oligopeptidase catalytic" evidence="2">
    <location>
        <begin position="62"/>
        <end position="131"/>
    </location>
</feature>
<gene>
    <name evidence="3" type="ORF">HF526_15475</name>
</gene>
<dbReference type="InterPro" id="IPR029058">
    <property type="entry name" value="AB_hydrolase_fold"/>
</dbReference>
<organism evidence="3 4">
    <name type="scientific">Pseudonocardia acidicola</name>
    <dbReference type="NCBI Taxonomy" id="2724939"/>
    <lineage>
        <taxon>Bacteria</taxon>
        <taxon>Bacillati</taxon>
        <taxon>Actinomycetota</taxon>
        <taxon>Actinomycetes</taxon>
        <taxon>Pseudonocardiales</taxon>
        <taxon>Pseudonocardiaceae</taxon>
        <taxon>Pseudonocardia</taxon>
    </lineage>
</organism>
<evidence type="ECO:0000256" key="1">
    <source>
        <dbReference type="SAM" id="MobiDB-lite"/>
    </source>
</evidence>
<evidence type="ECO:0000313" key="4">
    <source>
        <dbReference type="Proteomes" id="UP000820669"/>
    </source>
</evidence>
<reference evidence="3 4" key="1">
    <citation type="submission" date="2020-04" db="EMBL/GenBank/DDBJ databases">
        <authorList>
            <person name="Klaysubun C."/>
            <person name="Duangmal K."/>
            <person name="Lipun K."/>
        </authorList>
    </citation>
    <scope>NUCLEOTIDE SEQUENCE [LARGE SCALE GENOMIC DNA]</scope>
    <source>
        <strain evidence="3 4">K10HN5</strain>
    </source>
</reference>
<accession>A0ABX1SDX3</accession>
<feature type="region of interest" description="Disordered" evidence="1">
    <location>
        <begin position="1"/>
        <end position="31"/>
    </location>
</feature>
<feature type="region of interest" description="Disordered" evidence="1">
    <location>
        <begin position="137"/>
        <end position="159"/>
    </location>
</feature>
<dbReference type="Proteomes" id="UP000820669">
    <property type="component" value="Unassembled WGS sequence"/>
</dbReference>
<dbReference type="Pfam" id="PF00326">
    <property type="entry name" value="Peptidase_S9"/>
    <property type="match status" value="1"/>
</dbReference>
<evidence type="ECO:0000259" key="2">
    <source>
        <dbReference type="Pfam" id="PF00326"/>
    </source>
</evidence>
<dbReference type="InterPro" id="IPR001375">
    <property type="entry name" value="Peptidase_S9_cat"/>
</dbReference>
<dbReference type="RefSeq" id="WP_169382147.1">
    <property type="nucleotide sequence ID" value="NZ_JAAXLA010000026.1"/>
</dbReference>
<keyword evidence="4" id="KW-1185">Reference proteome</keyword>
<dbReference type="EMBL" id="JAAXLA010000026">
    <property type="protein sequence ID" value="NMH98697.1"/>
    <property type="molecule type" value="Genomic_DNA"/>
</dbReference>
<dbReference type="SUPFAM" id="SSF53474">
    <property type="entry name" value="alpha/beta-Hydrolases"/>
    <property type="match status" value="1"/>
</dbReference>
<comment type="caution">
    <text evidence="3">The sequence shown here is derived from an EMBL/GenBank/DDBJ whole genome shotgun (WGS) entry which is preliminary data.</text>
</comment>
<protein>
    <submittedName>
        <fullName evidence="3">Prolyl oligopeptidase family serine peptidase</fullName>
    </submittedName>
</protein>
<dbReference type="Gene3D" id="3.40.50.1820">
    <property type="entry name" value="alpha/beta hydrolase"/>
    <property type="match status" value="1"/>
</dbReference>
<sequence>MAGRRDGRHAVPPPRPGASLHRPWTGAAHSGVPAEHAELGPAGVEAVPRQGKRRGRCWGLASTYVDQVTAPILVLAGRNDPRCPARQIDNYLQALERAGGEPEVLRYDAGHGSSVSSTVETRILAAVAFARSITRAGGPGDEAADAASARRPATIRWRR</sequence>
<name>A0ABX1SDX3_9PSEU</name>
<proteinExistence type="predicted"/>